<gene>
    <name evidence="2" type="ORF">B0T26DRAFT_610228</name>
</gene>
<comment type="caution">
    <text evidence="2">The sequence shown here is derived from an EMBL/GenBank/DDBJ whole genome shotgun (WGS) entry which is preliminary data.</text>
</comment>
<reference evidence="2" key="1">
    <citation type="submission" date="2023-06" db="EMBL/GenBank/DDBJ databases">
        <title>Genome-scale phylogeny and comparative genomics of the fungal order Sordariales.</title>
        <authorList>
            <consortium name="Lawrence Berkeley National Laboratory"/>
            <person name="Hensen N."/>
            <person name="Bonometti L."/>
            <person name="Westerberg I."/>
            <person name="Brannstrom I.O."/>
            <person name="Guillou S."/>
            <person name="Cros-Aarteil S."/>
            <person name="Calhoun S."/>
            <person name="Haridas S."/>
            <person name="Kuo A."/>
            <person name="Mondo S."/>
            <person name="Pangilinan J."/>
            <person name="Riley R."/>
            <person name="LaButti K."/>
            <person name="Andreopoulos B."/>
            <person name="Lipzen A."/>
            <person name="Chen C."/>
            <person name="Yanf M."/>
            <person name="Daum C."/>
            <person name="Ng V."/>
            <person name="Clum A."/>
            <person name="Steindorff A."/>
            <person name="Ohm R."/>
            <person name="Martin F."/>
            <person name="Silar P."/>
            <person name="Natvig D."/>
            <person name="Lalanne C."/>
            <person name="Gautier V."/>
            <person name="Ament-velasquez S.L."/>
            <person name="Kruys A."/>
            <person name="Hutchinson M.I."/>
            <person name="Powell A.J."/>
            <person name="Barry K."/>
            <person name="Miller A.N."/>
            <person name="Grigoriev I.V."/>
            <person name="Debuchy R."/>
            <person name="Gladieux P."/>
            <person name="Thoren M.H."/>
            <person name="Johannesson H."/>
        </authorList>
    </citation>
    <scope>NUCLEOTIDE SEQUENCE</scope>
    <source>
        <strain evidence="2">SMH2392-1A</strain>
    </source>
</reference>
<dbReference type="Proteomes" id="UP001172101">
    <property type="component" value="Unassembled WGS sequence"/>
</dbReference>
<evidence type="ECO:0000313" key="3">
    <source>
        <dbReference type="Proteomes" id="UP001172101"/>
    </source>
</evidence>
<proteinExistence type="predicted"/>
<sequence>GTVYETQTFVYVRWGWLTFLAAQIGLALGFFVWTVAATRRLGTQVFKSSILAALFALHSD</sequence>
<name>A0AA40ALP5_9PEZI</name>
<dbReference type="AlphaFoldDB" id="A0AA40ALP5"/>
<protein>
    <submittedName>
        <fullName evidence="2">Uncharacterized protein</fullName>
    </submittedName>
</protein>
<dbReference type="GeneID" id="85319158"/>
<evidence type="ECO:0000313" key="2">
    <source>
        <dbReference type="EMBL" id="KAK0718032.1"/>
    </source>
</evidence>
<keyword evidence="1" id="KW-0812">Transmembrane</keyword>
<keyword evidence="3" id="KW-1185">Reference proteome</keyword>
<dbReference type="PANTHER" id="PTHR35394">
    <property type="entry name" value="DUF3176 DOMAIN-CONTAINING PROTEIN"/>
    <property type="match status" value="1"/>
</dbReference>
<feature type="non-terminal residue" evidence="2">
    <location>
        <position position="1"/>
    </location>
</feature>
<keyword evidence="1" id="KW-1133">Transmembrane helix</keyword>
<dbReference type="PANTHER" id="PTHR35394:SF6">
    <property type="entry name" value="DUF3176 DOMAIN-CONTAINING PROTEIN"/>
    <property type="match status" value="1"/>
</dbReference>
<feature type="non-terminal residue" evidence="2">
    <location>
        <position position="60"/>
    </location>
</feature>
<organism evidence="2 3">
    <name type="scientific">Lasiosphaeria miniovina</name>
    <dbReference type="NCBI Taxonomy" id="1954250"/>
    <lineage>
        <taxon>Eukaryota</taxon>
        <taxon>Fungi</taxon>
        <taxon>Dikarya</taxon>
        <taxon>Ascomycota</taxon>
        <taxon>Pezizomycotina</taxon>
        <taxon>Sordariomycetes</taxon>
        <taxon>Sordariomycetidae</taxon>
        <taxon>Sordariales</taxon>
        <taxon>Lasiosphaeriaceae</taxon>
        <taxon>Lasiosphaeria</taxon>
    </lineage>
</organism>
<accession>A0AA40ALP5</accession>
<dbReference type="EMBL" id="JAUIRO010000004">
    <property type="protein sequence ID" value="KAK0718032.1"/>
    <property type="molecule type" value="Genomic_DNA"/>
</dbReference>
<evidence type="ECO:0000256" key="1">
    <source>
        <dbReference type="SAM" id="Phobius"/>
    </source>
</evidence>
<feature type="transmembrane region" description="Helical" evidence="1">
    <location>
        <begin position="14"/>
        <end position="37"/>
    </location>
</feature>
<dbReference type="RefSeq" id="XP_060296825.1">
    <property type="nucleotide sequence ID" value="XM_060435888.1"/>
</dbReference>
<keyword evidence="1" id="KW-0472">Membrane</keyword>